<name>A0AAV9E9J0_ACOCL</name>
<reference evidence="2" key="1">
    <citation type="journal article" date="2023" name="Nat. Commun.">
        <title>Diploid and tetraploid genomes of Acorus and the evolution of monocots.</title>
        <authorList>
            <person name="Ma L."/>
            <person name="Liu K.W."/>
            <person name="Li Z."/>
            <person name="Hsiao Y.Y."/>
            <person name="Qi Y."/>
            <person name="Fu T."/>
            <person name="Tang G.D."/>
            <person name="Zhang D."/>
            <person name="Sun W.H."/>
            <person name="Liu D.K."/>
            <person name="Li Y."/>
            <person name="Chen G.Z."/>
            <person name="Liu X.D."/>
            <person name="Liao X.Y."/>
            <person name="Jiang Y.T."/>
            <person name="Yu X."/>
            <person name="Hao Y."/>
            <person name="Huang J."/>
            <person name="Zhao X.W."/>
            <person name="Ke S."/>
            <person name="Chen Y.Y."/>
            <person name="Wu W.L."/>
            <person name="Hsu J.L."/>
            <person name="Lin Y.F."/>
            <person name="Huang M.D."/>
            <person name="Li C.Y."/>
            <person name="Huang L."/>
            <person name="Wang Z.W."/>
            <person name="Zhao X."/>
            <person name="Zhong W.Y."/>
            <person name="Peng D.H."/>
            <person name="Ahmad S."/>
            <person name="Lan S."/>
            <person name="Zhang J.S."/>
            <person name="Tsai W.C."/>
            <person name="Van de Peer Y."/>
            <person name="Liu Z.J."/>
        </authorList>
    </citation>
    <scope>NUCLEOTIDE SEQUENCE</scope>
    <source>
        <strain evidence="2">CP</strain>
    </source>
</reference>
<organism evidence="2 3">
    <name type="scientific">Acorus calamus</name>
    <name type="common">Sweet flag</name>
    <dbReference type="NCBI Taxonomy" id="4465"/>
    <lineage>
        <taxon>Eukaryota</taxon>
        <taxon>Viridiplantae</taxon>
        <taxon>Streptophyta</taxon>
        <taxon>Embryophyta</taxon>
        <taxon>Tracheophyta</taxon>
        <taxon>Spermatophyta</taxon>
        <taxon>Magnoliopsida</taxon>
        <taxon>Liliopsida</taxon>
        <taxon>Acoraceae</taxon>
        <taxon>Acorus</taxon>
    </lineage>
</organism>
<feature type="region of interest" description="Disordered" evidence="1">
    <location>
        <begin position="31"/>
        <end position="57"/>
    </location>
</feature>
<evidence type="ECO:0000313" key="3">
    <source>
        <dbReference type="Proteomes" id="UP001180020"/>
    </source>
</evidence>
<sequence length="116" mass="12959">MKDVTERLRKFGTATFELHLYYMQGLSQRGDGWGPGHRKQPIFGRSSESQSPMAEALGMGDEIEESPIEEVRLTIPITDDNTLPPPYQALLISSFPIIYSHLLALYRSSVGYGGIQ</sequence>
<dbReference type="AlphaFoldDB" id="A0AAV9E9J0"/>
<protein>
    <submittedName>
        <fullName evidence="2">Uncharacterized protein</fullName>
    </submittedName>
</protein>
<evidence type="ECO:0000256" key="1">
    <source>
        <dbReference type="SAM" id="MobiDB-lite"/>
    </source>
</evidence>
<dbReference type="Proteomes" id="UP001180020">
    <property type="component" value="Unassembled WGS sequence"/>
</dbReference>
<reference evidence="2" key="2">
    <citation type="submission" date="2023-06" db="EMBL/GenBank/DDBJ databases">
        <authorList>
            <person name="Ma L."/>
            <person name="Liu K.-W."/>
            <person name="Li Z."/>
            <person name="Hsiao Y.-Y."/>
            <person name="Qi Y."/>
            <person name="Fu T."/>
            <person name="Tang G."/>
            <person name="Zhang D."/>
            <person name="Sun W.-H."/>
            <person name="Liu D.-K."/>
            <person name="Li Y."/>
            <person name="Chen G.-Z."/>
            <person name="Liu X.-D."/>
            <person name="Liao X.-Y."/>
            <person name="Jiang Y.-T."/>
            <person name="Yu X."/>
            <person name="Hao Y."/>
            <person name="Huang J."/>
            <person name="Zhao X.-W."/>
            <person name="Ke S."/>
            <person name="Chen Y.-Y."/>
            <person name="Wu W.-L."/>
            <person name="Hsu J.-L."/>
            <person name="Lin Y.-F."/>
            <person name="Huang M.-D."/>
            <person name="Li C.-Y."/>
            <person name="Huang L."/>
            <person name="Wang Z.-W."/>
            <person name="Zhao X."/>
            <person name="Zhong W.-Y."/>
            <person name="Peng D.-H."/>
            <person name="Ahmad S."/>
            <person name="Lan S."/>
            <person name="Zhang J.-S."/>
            <person name="Tsai W.-C."/>
            <person name="Van De Peer Y."/>
            <person name="Liu Z.-J."/>
        </authorList>
    </citation>
    <scope>NUCLEOTIDE SEQUENCE</scope>
    <source>
        <strain evidence="2">CP</strain>
        <tissue evidence="2">Leaves</tissue>
    </source>
</reference>
<keyword evidence="3" id="KW-1185">Reference proteome</keyword>
<proteinExistence type="predicted"/>
<gene>
    <name evidence="2" type="ORF">QJS10_CPA08g01756</name>
</gene>
<dbReference type="EMBL" id="JAUJYO010000008">
    <property type="protein sequence ID" value="KAK1310009.1"/>
    <property type="molecule type" value="Genomic_DNA"/>
</dbReference>
<accession>A0AAV9E9J0</accession>
<comment type="caution">
    <text evidence="2">The sequence shown here is derived from an EMBL/GenBank/DDBJ whole genome shotgun (WGS) entry which is preliminary data.</text>
</comment>
<evidence type="ECO:0000313" key="2">
    <source>
        <dbReference type="EMBL" id="KAK1310009.1"/>
    </source>
</evidence>